<name>A0A246J584_9BURK</name>
<gene>
    <name evidence="1" type="ORF">CDN99_17430</name>
</gene>
<reference evidence="1 2" key="1">
    <citation type="journal article" date="2008" name="Int. J. Syst. Evol. Microbiol.">
        <title>Description of Roseateles aquatilis sp. nov. and Roseateles terrae sp. nov., in the class Betaproteobacteria, and emended description of the genus Roseateles.</title>
        <authorList>
            <person name="Gomila M."/>
            <person name="Bowien B."/>
            <person name="Falsen E."/>
            <person name="Moore E.R."/>
            <person name="Lalucat J."/>
        </authorList>
    </citation>
    <scope>NUCLEOTIDE SEQUENCE [LARGE SCALE GENOMIC DNA]</scope>
    <source>
        <strain evidence="1 2">CCUG 48205</strain>
    </source>
</reference>
<dbReference type="RefSeq" id="WP_088386170.1">
    <property type="nucleotide sequence ID" value="NZ_NIOF01000008.1"/>
</dbReference>
<comment type="caution">
    <text evidence="1">The sequence shown here is derived from an EMBL/GenBank/DDBJ whole genome shotgun (WGS) entry which is preliminary data.</text>
</comment>
<accession>A0A246J584</accession>
<keyword evidence="2" id="KW-1185">Reference proteome</keyword>
<dbReference type="EMBL" id="NIOF01000008">
    <property type="protein sequence ID" value="OWQ87682.1"/>
    <property type="molecule type" value="Genomic_DNA"/>
</dbReference>
<dbReference type="AlphaFoldDB" id="A0A246J584"/>
<evidence type="ECO:0000313" key="1">
    <source>
        <dbReference type="EMBL" id="OWQ87682.1"/>
    </source>
</evidence>
<proteinExistence type="predicted"/>
<organism evidence="1 2">
    <name type="scientific">Roseateles aquatilis</name>
    <dbReference type="NCBI Taxonomy" id="431061"/>
    <lineage>
        <taxon>Bacteria</taxon>
        <taxon>Pseudomonadati</taxon>
        <taxon>Pseudomonadota</taxon>
        <taxon>Betaproteobacteria</taxon>
        <taxon>Burkholderiales</taxon>
        <taxon>Sphaerotilaceae</taxon>
        <taxon>Roseateles</taxon>
    </lineage>
</organism>
<evidence type="ECO:0000313" key="2">
    <source>
        <dbReference type="Proteomes" id="UP000197468"/>
    </source>
</evidence>
<sequence length="153" mass="16914">MTHTLADTIAEVNHVFAPDRREGQVCAFVFHRLSQLHEHFDSVTLGSVAIELGWADDREGATAIARALDYLAYGTVPLLERRFQLWSQHQTGEVLEAPVCELSDADIRSALETQSLIDPSTGESVADFLNRVQVVYVVTPLAHELAAKERADS</sequence>
<protein>
    <submittedName>
        <fullName evidence="1">Uncharacterized protein</fullName>
    </submittedName>
</protein>
<dbReference type="Proteomes" id="UP000197468">
    <property type="component" value="Unassembled WGS sequence"/>
</dbReference>